<evidence type="ECO:0008006" key="4">
    <source>
        <dbReference type="Google" id="ProtNLM"/>
    </source>
</evidence>
<dbReference type="Proteomes" id="UP000019484">
    <property type="component" value="Unassembled WGS sequence"/>
</dbReference>
<keyword evidence="3" id="KW-1185">Reference proteome</keyword>
<dbReference type="OrthoDB" id="4158477at2759"/>
<organism evidence="2 3">
    <name type="scientific">Capronia coronata CBS 617.96</name>
    <dbReference type="NCBI Taxonomy" id="1182541"/>
    <lineage>
        <taxon>Eukaryota</taxon>
        <taxon>Fungi</taxon>
        <taxon>Dikarya</taxon>
        <taxon>Ascomycota</taxon>
        <taxon>Pezizomycotina</taxon>
        <taxon>Eurotiomycetes</taxon>
        <taxon>Chaetothyriomycetidae</taxon>
        <taxon>Chaetothyriales</taxon>
        <taxon>Herpotrichiellaceae</taxon>
        <taxon>Capronia</taxon>
    </lineage>
</organism>
<dbReference type="RefSeq" id="XP_007719759.1">
    <property type="nucleotide sequence ID" value="XM_007721569.1"/>
</dbReference>
<dbReference type="EMBL" id="AMWN01000001">
    <property type="protein sequence ID" value="EXJ95530.1"/>
    <property type="molecule type" value="Genomic_DNA"/>
</dbReference>
<feature type="signal peptide" evidence="1">
    <location>
        <begin position="1"/>
        <end position="23"/>
    </location>
</feature>
<reference evidence="2 3" key="1">
    <citation type="submission" date="2013-03" db="EMBL/GenBank/DDBJ databases">
        <title>The Genome Sequence of Capronia coronata CBS 617.96.</title>
        <authorList>
            <consortium name="The Broad Institute Genomics Platform"/>
            <person name="Cuomo C."/>
            <person name="de Hoog S."/>
            <person name="Gorbushina A."/>
            <person name="Walker B."/>
            <person name="Young S.K."/>
            <person name="Zeng Q."/>
            <person name="Gargeya S."/>
            <person name="Fitzgerald M."/>
            <person name="Haas B."/>
            <person name="Abouelleil A."/>
            <person name="Allen A.W."/>
            <person name="Alvarado L."/>
            <person name="Arachchi H.M."/>
            <person name="Berlin A.M."/>
            <person name="Chapman S.B."/>
            <person name="Gainer-Dewar J."/>
            <person name="Goldberg J."/>
            <person name="Griggs A."/>
            <person name="Gujja S."/>
            <person name="Hansen M."/>
            <person name="Howarth C."/>
            <person name="Imamovic A."/>
            <person name="Ireland A."/>
            <person name="Larimer J."/>
            <person name="McCowan C."/>
            <person name="Murphy C."/>
            <person name="Pearson M."/>
            <person name="Poon T.W."/>
            <person name="Priest M."/>
            <person name="Roberts A."/>
            <person name="Saif S."/>
            <person name="Shea T."/>
            <person name="Sisk P."/>
            <person name="Sykes S."/>
            <person name="Wortman J."/>
            <person name="Nusbaum C."/>
            <person name="Birren B."/>
        </authorList>
    </citation>
    <scope>NUCLEOTIDE SEQUENCE [LARGE SCALE GENOMIC DNA]</scope>
    <source>
        <strain evidence="2 3">CBS 617.96</strain>
    </source>
</reference>
<dbReference type="AlphaFoldDB" id="W9Z0R4"/>
<evidence type="ECO:0000256" key="1">
    <source>
        <dbReference type="SAM" id="SignalP"/>
    </source>
</evidence>
<dbReference type="GeneID" id="19155558"/>
<evidence type="ECO:0000313" key="3">
    <source>
        <dbReference type="Proteomes" id="UP000019484"/>
    </source>
</evidence>
<sequence>MKLSALVAFKAALTLVASTAVSGEILTTIEPCPSATALSYAPITVSAQYQPVSTCNPMTACVKGQCSTIYPFTTYPYVSTVVPCAWNGTITQTTTVTDIKQPFRASEYLETLTQVTAVPSAPKQRGKIWVDWFHKEKQTKTQTSLYETVTRRAGAPFNEIGPLAVPGYDGSGLCHKCIQPDGRRSQLLAVVECRFGIGLSGKEYQKCVEWYEMWIEQPPMSTAVEAVCSSAGEIPSAGVYTWTFPQIAPPVITTTTKTVTVTTQGRPSITFQPEVHTFPGQPWNAYVTKSFSGPTTFHFEVHITKTIILNLPCFTQPAETTRTVSVPYPSGVGHGKPGWWPIPGGDASWLQTKTAGQAWQDWNPTASNEQLNRCSHCVFLYPLHHRCFLL</sequence>
<dbReference type="STRING" id="1182541.W9Z0R4"/>
<comment type="caution">
    <text evidence="2">The sequence shown here is derived from an EMBL/GenBank/DDBJ whole genome shotgun (WGS) entry which is preliminary data.</text>
</comment>
<evidence type="ECO:0000313" key="2">
    <source>
        <dbReference type="EMBL" id="EXJ95530.1"/>
    </source>
</evidence>
<keyword evidence="1" id="KW-0732">Signal</keyword>
<gene>
    <name evidence="2" type="ORF">A1O1_00652</name>
</gene>
<protein>
    <recommendedName>
        <fullName evidence="4">Ig-like domain-containing protein</fullName>
    </recommendedName>
</protein>
<feature type="chain" id="PRO_5004933241" description="Ig-like domain-containing protein" evidence="1">
    <location>
        <begin position="24"/>
        <end position="390"/>
    </location>
</feature>
<name>W9Z0R4_9EURO</name>
<dbReference type="HOGENOM" id="CLU_059575_0_0_1"/>
<proteinExistence type="predicted"/>
<accession>W9Z0R4</accession>